<dbReference type="Proteomes" id="UP000232003">
    <property type="component" value="Plasmid pNFSY08"/>
</dbReference>
<dbReference type="OrthoDB" id="517793at2"/>
<geneLocation type="plasmid" evidence="2">
    <name>pnfsy08</name>
</geneLocation>
<protein>
    <submittedName>
        <fullName evidence="1">Cation transport ATPase</fullName>
    </submittedName>
</protein>
<dbReference type="Pfam" id="PF19991">
    <property type="entry name" value="HMA_2"/>
    <property type="match status" value="1"/>
</dbReference>
<gene>
    <name evidence="1" type="ORF">COO91_10564</name>
</gene>
<dbReference type="KEGG" id="nfl:COO91_10564"/>
<evidence type="ECO:0000313" key="2">
    <source>
        <dbReference type="Proteomes" id="UP000232003"/>
    </source>
</evidence>
<organism evidence="1 2">
    <name type="scientific">Nostoc flagelliforme CCNUN1</name>
    <dbReference type="NCBI Taxonomy" id="2038116"/>
    <lineage>
        <taxon>Bacteria</taxon>
        <taxon>Bacillati</taxon>
        <taxon>Cyanobacteriota</taxon>
        <taxon>Cyanophyceae</taxon>
        <taxon>Nostocales</taxon>
        <taxon>Nostocaceae</taxon>
        <taxon>Nostoc</taxon>
    </lineage>
</organism>
<name>A0A2K8T9L1_9NOSO</name>
<reference evidence="1 2" key="1">
    <citation type="submission" date="2017-11" db="EMBL/GenBank/DDBJ databases">
        <title>Complete genome of a free-living desiccation-tolerant cyanobacterium and its photosynthetic adaptation to extreme terrestrial habitat.</title>
        <authorList>
            <person name="Shang J."/>
        </authorList>
    </citation>
    <scope>NUCLEOTIDE SEQUENCE [LARGE SCALE GENOMIC DNA]</scope>
    <source>
        <strain evidence="1 2">CCNUN1</strain>
        <plasmid evidence="2">pnfsy08</plasmid>
    </source>
</reference>
<dbReference type="RefSeq" id="WP_100904106.1">
    <property type="nucleotide sequence ID" value="NZ_CAWNNC010000009.1"/>
</dbReference>
<keyword evidence="1" id="KW-0614">Plasmid</keyword>
<keyword evidence="2" id="KW-1185">Reference proteome</keyword>
<proteinExistence type="predicted"/>
<dbReference type="EMBL" id="CP024793">
    <property type="protein sequence ID" value="AUB44341.1"/>
    <property type="molecule type" value="Genomic_DNA"/>
</dbReference>
<sequence length="353" mass="39336">MTTQLQKINYQIVHAVAGRIRINVPRLKEDANYANKLQQAIMSLNEVTDVRVNSANASIIVKYNSNGTEDKTIEKKLGSCIQKADSIKAGVSFSSESLESVVEKSEEHNLIKAAPPSIEQPKNDISKVISKSLGIQMPEESLAEIDQFPFNVDLARKVFEIGIPAPYILQSLNAELNKLEAENEKNTDLQQIKVNLEAFFEEGGFLIKGKANGQFRVTLIMNPITNKKYYSPWISITAVGLAELDVKVVDEIINVSLSKLSVSGASGKWYKKLVKYAFEYILKSQVIDTINDALSKINGVKIQQLFLNLKGDEKLHKSTQELGLTAEKIDDLLELAEVNARVSSDHLWLYVQL</sequence>
<evidence type="ECO:0000313" key="1">
    <source>
        <dbReference type="EMBL" id="AUB44341.1"/>
    </source>
</evidence>
<accession>A0A2K8T9L1</accession>
<dbReference type="AlphaFoldDB" id="A0A2K8T9L1"/>